<reference evidence="2" key="3">
    <citation type="submission" date="2015-06" db="UniProtKB">
        <authorList>
            <consortium name="EnsemblMetazoa"/>
        </authorList>
    </citation>
    <scope>IDENTIFICATION</scope>
</reference>
<evidence type="ECO:0000313" key="2">
    <source>
        <dbReference type="EnsemblMetazoa" id="HelroP178006"/>
    </source>
</evidence>
<dbReference type="HOGENOM" id="CLU_2186787_0_0_1"/>
<organism evidence="2 3">
    <name type="scientific">Helobdella robusta</name>
    <name type="common">Californian leech</name>
    <dbReference type="NCBI Taxonomy" id="6412"/>
    <lineage>
        <taxon>Eukaryota</taxon>
        <taxon>Metazoa</taxon>
        <taxon>Spiralia</taxon>
        <taxon>Lophotrochozoa</taxon>
        <taxon>Annelida</taxon>
        <taxon>Clitellata</taxon>
        <taxon>Hirudinea</taxon>
        <taxon>Rhynchobdellida</taxon>
        <taxon>Glossiphoniidae</taxon>
        <taxon>Helobdella</taxon>
    </lineage>
</organism>
<dbReference type="GeneID" id="20206563"/>
<evidence type="ECO:0000313" key="3">
    <source>
        <dbReference type="Proteomes" id="UP000015101"/>
    </source>
</evidence>
<keyword evidence="3" id="KW-1185">Reference proteome</keyword>
<dbReference type="EnsemblMetazoa" id="HelroT178006">
    <property type="protein sequence ID" value="HelroP178006"/>
    <property type="gene ID" value="HelroG178006"/>
</dbReference>
<dbReference type="EMBL" id="KB097336">
    <property type="protein sequence ID" value="ESN97572.1"/>
    <property type="molecule type" value="Genomic_DNA"/>
</dbReference>
<sequence>MLAMIHAFHWFPRSHIWQQYGPNCRIRHEHELDRYERQIIGCRMGGDGQLGVTGCDIEKGRATYHWKHVRRSFLRSQEIVLINDPLHVATRWNLCVAGYEGSDHQEPEE</sequence>
<dbReference type="KEGG" id="hro:HELRODRAFT_178006"/>
<dbReference type="CTD" id="20206563"/>
<dbReference type="EMBL" id="AMQM01006274">
    <property type="status" value="NOT_ANNOTATED_CDS"/>
    <property type="molecule type" value="Genomic_DNA"/>
</dbReference>
<protein>
    <submittedName>
        <fullName evidence="1 2">Uncharacterized protein</fullName>
    </submittedName>
</protein>
<evidence type="ECO:0000313" key="1">
    <source>
        <dbReference type="EMBL" id="ESN97572.1"/>
    </source>
</evidence>
<proteinExistence type="predicted"/>
<gene>
    <name evidence="2" type="primary">20206563</name>
    <name evidence="1" type="ORF">HELRODRAFT_178006</name>
</gene>
<reference evidence="3" key="1">
    <citation type="submission" date="2012-12" db="EMBL/GenBank/DDBJ databases">
        <authorList>
            <person name="Hellsten U."/>
            <person name="Grimwood J."/>
            <person name="Chapman J.A."/>
            <person name="Shapiro H."/>
            <person name="Aerts A."/>
            <person name="Otillar R.P."/>
            <person name="Terry A.Y."/>
            <person name="Boore J.L."/>
            <person name="Simakov O."/>
            <person name="Marletaz F."/>
            <person name="Cho S.-J."/>
            <person name="Edsinger-Gonzales E."/>
            <person name="Havlak P."/>
            <person name="Kuo D.-H."/>
            <person name="Larsson T."/>
            <person name="Lv J."/>
            <person name="Arendt D."/>
            <person name="Savage R."/>
            <person name="Osoegawa K."/>
            <person name="de Jong P."/>
            <person name="Lindberg D.R."/>
            <person name="Seaver E.C."/>
            <person name="Weisblat D.A."/>
            <person name="Putnam N.H."/>
            <person name="Grigoriev I.V."/>
            <person name="Rokhsar D.S."/>
        </authorList>
    </citation>
    <scope>NUCLEOTIDE SEQUENCE</scope>
</reference>
<dbReference type="Proteomes" id="UP000015101">
    <property type="component" value="Unassembled WGS sequence"/>
</dbReference>
<dbReference type="InParanoid" id="T1FCL4"/>
<name>T1FCL4_HELRO</name>
<accession>T1FCL4</accession>
<dbReference type="RefSeq" id="XP_009024395.1">
    <property type="nucleotide sequence ID" value="XM_009026147.1"/>
</dbReference>
<reference evidence="1 3" key="2">
    <citation type="journal article" date="2013" name="Nature">
        <title>Insights into bilaterian evolution from three spiralian genomes.</title>
        <authorList>
            <person name="Simakov O."/>
            <person name="Marletaz F."/>
            <person name="Cho S.J."/>
            <person name="Edsinger-Gonzales E."/>
            <person name="Havlak P."/>
            <person name="Hellsten U."/>
            <person name="Kuo D.H."/>
            <person name="Larsson T."/>
            <person name="Lv J."/>
            <person name="Arendt D."/>
            <person name="Savage R."/>
            <person name="Osoegawa K."/>
            <person name="de Jong P."/>
            <person name="Grimwood J."/>
            <person name="Chapman J.A."/>
            <person name="Shapiro H."/>
            <person name="Aerts A."/>
            <person name="Otillar R.P."/>
            <person name="Terry A.Y."/>
            <person name="Boore J.L."/>
            <person name="Grigoriev I.V."/>
            <person name="Lindberg D.R."/>
            <person name="Seaver E.C."/>
            <person name="Weisblat D.A."/>
            <person name="Putnam N.H."/>
            <person name="Rokhsar D.S."/>
        </authorList>
    </citation>
    <scope>NUCLEOTIDE SEQUENCE</scope>
</reference>
<dbReference type="AlphaFoldDB" id="T1FCL4"/>